<dbReference type="PRINTS" id="PR00364">
    <property type="entry name" value="DISEASERSIST"/>
</dbReference>
<dbReference type="Proteomes" id="UP000655225">
    <property type="component" value="Unassembled WGS sequence"/>
</dbReference>
<keyword evidence="1" id="KW-0611">Plant defense</keyword>
<dbReference type="InterPro" id="IPR058922">
    <property type="entry name" value="WHD_DRP"/>
</dbReference>
<sequence length="540" mass="62024">MREISESRLTYGIENIRITEAERSSLRERRRSSPYSNELDIIGLEEDVKTLRARLVEGDTRCCMISIVGMGGIGKTTLAKKIYNSSVVGLHFHIRAWVYVSQVYNTTELLQDMCKKVMDNFAGDTLTIEQMEERLSDFLKEKRYIIVMDDVWTTQVWESVKAVFPLTTNGMQGRGDETPEDVVEDYIEDLIERSLIQVAAKRSDGKIKTCRMHDLVRDLSLSKAKEANFVHVYENIDSTSTDAVKVRRHAAHYTISKLPSFTEHLRSLSLILGHELRHLYLNWDPGCRMFYPSPDSSNSSCHLRYLQTLSRICLDEEISPKGGLDKSIDLKKLKISGNLDAQGEELAEWLVKLDHLKVLVMKPSFSLEHPYIIPRLMPFSNKEHLYKLHFGGRFTEKLLDLHEFPPNLTMLILDSCELDKDPLPMLEKLQNLKILKLMSAYVGKNMVCSSGGFLRLQLLKVWSLKALEIWTVEEGAMQSLRVLELRGCEQLKMIPDGLMCVTALRELKVTYIPERFRTRVQANGGRGRIGVRLHIYHLLF</sequence>
<comment type="caution">
    <text evidence="4">The sequence shown here is derived from an EMBL/GenBank/DDBJ whole genome shotgun (WGS) entry which is preliminary data.</text>
</comment>
<dbReference type="GO" id="GO:0006952">
    <property type="term" value="P:defense response"/>
    <property type="evidence" value="ECO:0007669"/>
    <property type="project" value="UniProtKB-KW"/>
</dbReference>
<accession>A0A834YN32</accession>
<organism evidence="4 5">
    <name type="scientific">Tetracentron sinense</name>
    <name type="common">Spur-leaf</name>
    <dbReference type="NCBI Taxonomy" id="13715"/>
    <lineage>
        <taxon>Eukaryota</taxon>
        <taxon>Viridiplantae</taxon>
        <taxon>Streptophyta</taxon>
        <taxon>Embryophyta</taxon>
        <taxon>Tracheophyta</taxon>
        <taxon>Spermatophyta</taxon>
        <taxon>Magnoliopsida</taxon>
        <taxon>Trochodendrales</taxon>
        <taxon>Trochodendraceae</taxon>
        <taxon>Tetracentron</taxon>
    </lineage>
</organism>
<proteinExistence type="predicted"/>
<protein>
    <recommendedName>
        <fullName evidence="6">NB-ARC domain-containing protein</fullName>
    </recommendedName>
</protein>
<dbReference type="SUPFAM" id="SSF52058">
    <property type="entry name" value="L domain-like"/>
    <property type="match status" value="1"/>
</dbReference>
<keyword evidence="5" id="KW-1185">Reference proteome</keyword>
<dbReference type="InterPro" id="IPR027417">
    <property type="entry name" value="P-loop_NTPase"/>
</dbReference>
<dbReference type="AlphaFoldDB" id="A0A834YN32"/>
<evidence type="ECO:0000313" key="5">
    <source>
        <dbReference type="Proteomes" id="UP000655225"/>
    </source>
</evidence>
<name>A0A834YN32_TETSI</name>
<dbReference type="EMBL" id="JABCRI010000019">
    <property type="protein sequence ID" value="KAF8388701.1"/>
    <property type="molecule type" value="Genomic_DNA"/>
</dbReference>
<dbReference type="InterPro" id="IPR032675">
    <property type="entry name" value="LRR_dom_sf"/>
</dbReference>
<dbReference type="OrthoDB" id="611536at2759"/>
<evidence type="ECO:0008006" key="6">
    <source>
        <dbReference type="Google" id="ProtNLM"/>
    </source>
</evidence>
<dbReference type="GO" id="GO:0043531">
    <property type="term" value="F:ADP binding"/>
    <property type="evidence" value="ECO:0007669"/>
    <property type="project" value="InterPro"/>
</dbReference>
<dbReference type="InterPro" id="IPR002182">
    <property type="entry name" value="NB-ARC"/>
</dbReference>
<evidence type="ECO:0000256" key="1">
    <source>
        <dbReference type="ARBA" id="ARBA00022821"/>
    </source>
</evidence>
<dbReference type="SUPFAM" id="SSF52540">
    <property type="entry name" value="P-loop containing nucleoside triphosphate hydrolases"/>
    <property type="match status" value="1"/>
</dbReference>
<gene>
    <name evidence="4" type="ORF">HHK36_025381</name>
</gene>
<dbReference type="Gene3D" id="3.40.50.300">
    <property type="entry name" value="P-loop containing nucleotide triphosphate hydrolases"/>
    <property type="match status" value="1"/>
</dbReference>
<feature type="domain" description="Disease resistance protein winged helix" evidence="3">
    <location>
        <begin position="173"/>
        <end position="219"/>
    </location>
</feature>
<evidence type="ECO:0000259" key="3">
    <source>
        <dbReference type="Pfam" id="PF23559"/>
    </source>
</evidence>
<evidence type="ECO:0000313" key="4">
    <source>
        <dbReference type="EMBL" id="KAF8388701.1"/>
    </source>
</evidence>
<feature type="domain" description="NB-ARC" evidence="2">
    <location>
        <begin position="45"/>
        <end position="171"/>
    </location>
</feature>
<evidence type="ECO:0000259" key="2">
    <source>
        <dbReference type="Pfam" id="PF00931"/>
    </source>
</evidence>
<reference evidence="4 5" key="1">
    <citation type="submission" date="2020-04" db="EMBL/GenBank/DDBJ databases">
        <title>Plant Genome Project.</title>
        <authorList>
            <person name="Zhang R.-G."/>
        </authorList>
    </citation>
    <scope>NUCLEOTIDE SEQUENCE [LARGE SCALE GENOMIC DNA]</scope>
    <source>
        <strain evidence="4">YNK0</strain>
        <tissue evidence="4">Leaf</tissue>
    </source>
</reference>
<dbReference type="Pfam" id="PF23559">
    <property type="entry name" value="WHD_DRP"/>
    <property type="match status" value="1"/>
</dbReference>
<dbReference type="FunFam" id="3.40.50.300:FF:001091">
    <property type="entry name" value="Probable disease resistance protein At1g61300"/>
    <property type="match status" value="1"/>
</dbReference>
<dbReference type="Gene3D" id="3.80.10.10">
    <property type="entry name" value="Ribonuclease Inhibitor"/>
    <property type="match status" value="1"/>
</dbReference>
<dbReference type="PANTHER" id="PTHR36766">
    <property type="entry name" value="PLANT BROAD-SPECTRUM MILDEW RESISTANCE PROTEIN RPW8"/>
    <property type="match status" value="1"/>
</dbReference>
<dbReference type="Pfam" id="PF00931">
    <property type="entry name" value="NB-ARC"/>
    <property type="match status" value="1"/>
</dbReference>
<dbReference type="PANTHER" id="PTHR36766:SF70">
    <property type="entry name" value="DISEASE RESISTANCE PROTEIN RGA4"/>
    <property type="match status" value="1"/>
</dbReference>